<dbReference type="Proteomes" id="UP000515159">
    <property type="component" value="Chromosome 14"/>
</dbReference>
<gene>
    <name evidence="3" type="primary">LOC117348173</name>
</gene>
<dbReference type="GeneID" id="117348173"/>
<proteinExistence type="predicted"/>
<dbReference type="AlphaFoldDB" id="A0A6P8NIK5"/>
<reference evidence="3" key="1">
    <citation type="submission" date="2025-08" db="UniProtKB">
        <authorList>
            <consortium name="RefSeq"/>
        </authorList>
    </citation>
    <scope>IDENTIFICATION</scope>
</reference>
<dbReference type="KEGG" id="gsh:117348173"/>
<evidence type="ECO:0000313" key="3">
    <source>
        <dbReference type="RefSeq" id="XP_033775787.1"/>
    </source>
</evidence>
<protein>
    <submittedName>
        <fullName evidence="3">Collagen alpha-2(I) chain-like</fullName>
    </submittedName>
</protein>
<feature type="region of interest" description="Disordered" evidence="1">
    <location>
        <begin position="20"/>
        <end position="46"/>
    </location>
</feature>
<name>A0A6P8NIK5_GEOSA</name>
<evidence type="ECO:0000256" key="1">
    <source>
        <dbReference type="SAM" id="MobiDB-lite"/>
    </source>
</evidence>
<dbReference type="InParanoid" id="A0A6P8NIK5"/>
<dbReference type="RefSeq" id="XP_033775787.1">
    <property type="nucleotide sequence ID" value="XM_033919896.1"/>
</dbReference>
<organism evidence="2 3">
    <name type="scientific">Geotrypetes seraphini</name>
    <name type="common">Gaboon caecilian</name>
    <name type="synonym">Caecilia seraphini</name>
    <dbReference type="NCBI Taxonomy" id="260995"/>
    <lineage>
        <taxon>Eukaryota</taxon>
        <taxon>Metazoa</taxon>
        <taxon>Chordata</taxon>
        <taxon>Craniata</taxon>
        <taxon>Vertebrata</taxon>
        <taxon>Euteleostomi</taxon>
        <taxon>Amphibia</taxon>
        <taxon>Gymnophiona</taxon>
        <taxon>Geotrypetes</taxon>
    </lineage>
</organism>
<sequence>MARTPPASAADTAELSLLAGDSLDEGDTAPVSAAAGGGRALPPRRSRSAARTAIALEVVGELPVVRECAGSTRRGRGRLPGSRSRGRASAGRAVVVSLPVAASEPKVVSREAGVVPDARAEVRPVLGVSSLAGCVSGANGFPGAPILPSTSGAVSGLQGGTVGGWSPWGMWGSPWAMGPWASVPPSFPAVGPSSPWGPGFVGGLGGGEIRGEATGSAGLTYPPAVQVAGPCPVFSPQAVTAGRVAMAGTSTLGPVREGHAEAVRMSVEEPARTAQRPAMAVAAEGAASVAVEGGRGRGDGRITGAI</sequence>
<accession>A0A6P8NIK5</accession>
<keyword evidence="2" id="KW-1185">Reference proteome</keyword>
<evidence type="ECO:0000313" key="2">
    <source>
        <dbReference type="Proteomes" id="UP000515159"/>
    </source>
</evidence>